<evidence type="ECO:0008006" key="4">
    <source>
        <dbReference type="Google" id="ProtNLM"/>
    </source>
</evidence>
<keyword evidence="1" id="KW-0472">Membrane</keyword>
<feature type="transmembrane region" description="Helical" evidence="1">
    <location>
        <begin position="12"/>
        <end position="36"/>
    </location>
</feature>
<keyword evidence="1" id="KW-0812">Transmembrane</keyword>
<gene>
    <name evidence="2" type="ORF">GCM10009844_21770</name>
</gene>
<proteinExistence type="predicted"/>
<protein>
    <recommendedName>
        <fullName evidence="4">DUF2975 domain-containing protein</fullName>
    </recommendedName>
</protein>
<evidence type="ECO:0000313" key="3">
    <source>
        <dbReference type="Proteomes" id="UP001501771"/>
    </source>
</evidence>
<organism evidence="2 3">
    <name type="scientific">Nocardioides koreensis</name>
    <dbReference type="NCBI Taxonomy" id="433651"/>
    <lineage>
        <taxon>Bacteria</taxon>
        <taxon>Bacillati</taxon>
        <taxon>Actinomycetota</taxon>
        <taxon>Actinomycetes</taxon>
        <taxon>Propionibacteriales</taxon>
        <taxon>Nocardioidaceae</taxon>
        <taxon>Nocardioides</taxon>
    </lineage>
</organism>
<feature type="transmembrane region" description="Helical" evidence="1">
    <location>
        <begin position="175"/>
        <end position="194"/>
    </location>
</feature>
<keyword evidence="3" id="KW-1185">Reference proteome</keyword>
<reference evidence="3" key="1">
    <citation type="journal article" date="2019" name="Int. J. Syst. Evol. Microbiol.">
        <title>The Global Catalogue of Microorganisms (GCM) 10K type strain sequencing project: providing services to taxonomists for standard genome sequencing and annotation.</title>
        <authorList>
            <consortium name="The Broad Institute Genomics Platform"/>
            <consortium name="The Broad Institute Genome Sequencing Center for Infectious Disease"/>
            <person name="Wu L."/>
            <person name="Ma J."/>
        </authorList>
    </citation>
    <scope>NUCLEOTIDE SEQUENCE [LARGE SCALE GENOMIC DNA]</scope>
    <source>
        <strain evidence="3">JCM 16022</strain>
    </source>
</reference>
<comment type="caution">
    <text evidence="2">The sequence shown here is derived from an EMBL/GenBank/DDBJ whole genome shotgun (WGS) entry which is preliminary data.</text>
</comment>
<name>A0ABP5LHT9_9ACTN</name>
<accession>A0ABP5LHT9</accession>
<dbReference type="RefSeq" id="WP_344151410.1">
    <property type="nucleotide sequence ID" value="NZ_BAAAQR010000005.1"/>
</dbReference>
<feature type="transmembrane region" description="Helical" evidence="1">
    <location>
        <begin position="225"/>
        <end position="242"/>
    </location>
</feature>
<evidence type="ECO:0000256" key="1">
    <source>
        <dbReference type="SAM" id="Phobius"/>
    </source>
</evidence>
<feature type="transmembrane region" description="Helical" evidence="1">
    <location>
        <begin position="134"/>
        <end position="155"/>
    </location>
</feature>
<evidence type="ECO:0000313" key="2">
    <source>
        <dbReference type="EMBL" id="GAA2146114.1"/>
    </source>
</evidence>
<dbReference type="Pfam" id="PF11188">
    <property type="entry name" value="DUF2975"/>
    <property type="match status" value="1"/>
</dbReference>
<sequence>MRQDRSFMVASWIALAAAVVTTLGALWVAAVGVAGLTGASDYSHRISLVPGTHLLDMSYQPSWGVRASTEVCRRINLRDPQRDCENVLLHDAHGPRQDRPFLLPDEDIRAVSAHLEGRLSFDADPGWNPLVASLYGMTVLSLLVLAFLLSQLWLLLRAVSRDAPFTDQVVRRLRVIGLTLIAWELLEPFLWLFLSPKAWEYGLVSAGARGVGLELGSMEPGGLQLTRMAFGALLLLLAQVFRRGVRLEHDQRLTV</sequence>
<dbReference type="Proteomes" id="UP001501771">
    <property type="component" value="Unassembled WGS sequence"/>
</dbReference>
<dbReference type="InterPro" id="IPR021354">
    <property type="entry name" value="DUF2975"/>
</dbReference>
<dbReference type="EMBL" id="BAAAQR010000005">
    <property type="protein sequence ID" value="GAA2146114.1"/>
    <property type="molecule type" value="Genomic_DNA"/>
</dbReference>
<keyword evidence="1" id="KW-1133">Transmembrane helix</keyword>